<dbReference type="InterPro" id="IPR039874">
    <property type="entry name" value="WAPL"/>
</dbReference>
<feature type="region of interest" description="Disordered" evidence="2">
    <location>
        <begin position="1"/>
        <end position="32"/>
    </location>
</feature>
<evidence type="ECO:0000256" key="1">
    <source>
        <dbReference type="ARBA" id="ARBA00006854"/>
    </source>
</evidence>
<gene>
    <name evidence="4" type="ORF">CEY00_Acc09570</name>
</gene>
<proteinExistence type="inferred from homology"/>
<sequence>MIVRTYGRRNRSFPRGSSDVVSDGFGESLSQEGPQDIYSFAFSSQDSSHWSFDSEPYVSNSSQEGRELAILPRKKHRVGGDSVYGDGAFGNLKKKKKKVEVREKAKSRGGKLVSALGTATLMETQEFGEMMEHVDEVNFALDGLRKGQQARIRRASLLSLLSICGTAQQRRLLRTHGMARTIIDAVLGLTFDDSPSNLAAATLFYILTSDGQDDHLLDSPSCIRFLIKLLKPLTNDVSKNMASTIGRKLLTLRKDIDILQDANRGLDSTSAAIMLKVQDILVSCKEMKSSDGNDNAMKKPKLSPKWIALLTMEKACLSTIALEDTSGTVRNSGGNFKEKLRELGGLNAVFEVARNCHAIMERWLEQSSFSSQEPKENTELESLELLLKCLKIMENATFLSKDNQSHLLEMKGSFDHQGSPRFFTKLILSVIKILSGLSVSRSSSGPSDDYDFYDPCSGTDHASEIPLLLAGHKVDSDEIISISSKKCSSKEWTSSQKRLSISQNSPWLYNCHSGISKSSSETTTASEPAFLLKMRPNSSTSGSSSGTPVDNNGSRMKISGGGKRCKVAEDTNFELLEASQDPFAFHDDEFEPSKWDLLHGRQQVSETQNSRASYRENEERCQSQLTLSQQESSNWENHHSDVSCSSAHDEKISNLLADCLLTAVKVLMNLTNDNPVGCQQIAACGGLETLSSLIAGHFPSFSSYKPPFSERRENTLSSNSNLGVDHENEAHLSDQELDFLVAILGLLVNLVEKDGLNRSRLAAVNVLLPSGLGPEEERHGDVIPLLCSIFLANQGAGEAAGEGPVLSWDDETALLQGAKEAEKMIVEAYAALLLAFLSTESKSIRNSISECLPDHNLAILVPVLERFVEFHLTLNMISPETHTTVLEVIESCRVP</sequence>
<dbReference type="InterPro" id="IPR011989">
    <property type="entry name" value="ARM-like"/>
</dbReference>
<dbReference type="STRING" id="1590841.A0A2R6RAR9"/>
<dbReference type="Proteomes" id="UP000241394">
    <property type="component" value="Chromosome LG8"/>
</dbReference>
<feature type="domain" description="Wings apart-like protein C-terminal" evidence="3">
    <location>
        <begin position="120"/>
        <end position="701"/>
    </location>
</feature>
<comment type="similarity">
    <text evidence="1">Belongs to the WAPL family.</text>
</comment>
<feature type="compositionally biased region" description="Low complexity" evidence="2">
    <location>
        <begin position="538"/>
        <end position="547"/>
    </location>
</feature>
<reference evidence="5" key="2">
    <citation type="journal article" date="2018" name="BMC Genomics">
        <title>A manually annotated Actinidia chinensis var. chinensis (kiwifruit) genome highlights the challenges associated with draft genomes and gene prediction in plants.</title>
        <authorList>
            <person name="Pilkington S.M."/>
            <person name="Crowhurst R."/>
            <person name="Hilario E."/>
            <person name="Nardozza S."/>
            <person name="Fraser L."/>
            <person name="Peng Y."/>
            <person name="Gunaseelan K."/>
            <person name="Simpson R."/>
            <person name="Tahir J."/>
            <person name="Deroles S.C."/>
            <person name="Templeton K."/>
            <person name="Luo Z."/>
            <person name="Davy M."/>
            <person name="Cheng C."/>
            <person name="McNeilage M."/>
            <person name="Scaglione D."/>
            <person name="Liu Y."/>
            <person name="Zhang Q."/>
            <person name="Datson P."/>
            <person name="De Silva N."/>
            <person name="Gardiner S.E."/>
            <person name="Bassett H."/>
            <person name="Chagne D."/>
            <person name="McCallum J."/>
            <person name="Dzierzon H."/>
            <person name="Deng C."/>
            <person name="Wang Y.Y."/>
            <person name="Barron L."/>
            <person name="Manako K."/>
            <person name="Bowen J."/>
            <person name="Foster T.M."/>
            <person name="Erridge Z.A."/>
            <person name="Tiffin H."/>
            <person name="Waite C.N."/>
            <person name="Davies K.M."/>
            <person name="Grierson E.P."/>
            <person name="Laing W.A."/>
            <person name="Kirk R."/>
            <person name="Chen X."/>
            <person name="Wood M."/>
            <person name="Montefiori M."/>
            <person name="Brummell D.A."/>
            <person name="Schwinn K.E."/>
            <person name="Catanach A."/>
            <person name="Fullerton C."/>
            <person name="Li D."/>
            <person name="Meiyalaghan S."/>
            <person name="Nieuwenhuizen N."/>
            <person name="Read N."/>
            <person name="Prakash R."/>
            <person name="Hunter D."/>
            <person name="Zhang H."/>
            <person name="McKenzie M."/>
            <person name="Knabel M."/>
            <person name="Harris A."/>
            <person name="Allan A.C."/>
            <person name="Gleave A."/>
            <person name="Chen A."/>
            <person name="Janssen B.J."/>
            <person name="Plunkett B."/>
            <person name="Ampomah-Dwamena C."/>
            <person name="Voogd C."/>
            <person name="Leif D."/>
            <person name="Lafferty D."/>
            <person name="Souleyre E.J.F."/>
            <person name="Varkonyi-Gasic E."/>
            <person name="Gambi F."/>
            <person name="Hanley J."/>
            <person name="Yao J.L."/>
            <person name="Cheung J."/>
            <person name="David K.M."/>
            <person name="Warren B."/>
            <person name="Marsh K."/>
            <person name="Snowden K.C."/>
            <person name="Lin-Wang K."/>
            <person name="Brian L."/>
            <person name="Martinez-Sanchez M."/>
            <person name="Wang M."/>
            <person name="Ileperuma N."/>
            <person name="Macnee N."/>
            <person name="Campin R."/>
            <person name="McAtee P."/>
            <person name="Drummond R.S.M."/>
            <person name="Espley R.V."/>
            <person name="Ireland H.S."/>
            <person name="Wu R."/>
            <person name="Atkinson R.G."/>
            <person name="Karunairetnam S."/>
            <person name="Bulley S."/>
            <person name="Chunkath S."/>
            <person name="Hanley Z."/>
            <person name="Storey R."/>
            <person name="Thrimawithana A.H."/>
            <person name="Thomson S."/>
            <person name="David C."/>
            <person name="Testolin R."/>
            <person name="Huang H."/>
            <person name="Hellens R.P."/>
            <person name="Schaffer R.J."/>
        </authorList>
    </citation>
    <scope>NUCLEOTIDE SEQUENCE [LARGE SCALE GENOMIC DNA]</scope>
    <source>
        <strain evidence="5">cv. Red5</strain>
    </source>
</reference>
<dbReference type="OrthoDB" id="78088at2759"/>
<evidence type="ECO:0000256" key="2">
    <source>
        <dbReference type="SAM" id="MobiDB-lite"/>
    </source>
</evidence>
<evidence type="ECO:0000313" key="4">
    <source>
        <dbReference type="EMBL" id="PSS24654.1"/>
    </source>
</evidence>
<dbReference type="EMBL" id="NKQK01000008">
    <property type="protein sequence ID" value="PSS24654.1"/>
    <property type="molecule type" value="Genomic_DNA"/>
</dbReference>
<keyword evidence="5" id="KW-1185">Reference proteome</keyword>
<reference evidence="4 5" key="1">
    <citation type="submission" date="2017-07" db="EMBL/GenBank/DDBJ databases">
        <title>An improved, manually edited Actinidia chinensis var. chinensis (kiwifruit) genome highlights the challenges associated with draft genomes and gene prediction in plants.</title>
        <authorList>
            <person name="Pilkington S."/>
            <person name="Crowhurst R."/>
            <person name="Hilario E."/>
            <person name="Nardozza S."/>
            <person name="Fraser L."/>
            <person name="Peng Y."/>
            <person name="Gunaseelan K."/>
            <person name="Simpson R."/>
            <person name="Tahir J."/>
            <person name="Deroles S."/>
            <person name="Templeton K."/>
            <person name="Luo Z."/>
            <person name="Davy M."/>
            <person name="Cheng C."/>
            <person name="Mcneilage M."/>
            <person name="Scaglione D."/>
            <person name="Liu Y."/>
            <person name="Zhang Q."/>
            <person name="Datson P."/>
            <person name="De Silva N."/>
            <person name="Gardiner S."/>
            <person name="Bassett H."/>
            <person name="Chagne D."/>
            <person name="Mccallum J."/>
            <person name="Dzierzon H."/>
            <person name="Deng C."/>
            <person name="Wang Y.-Y."/>
            <person name="Barron N."/>
            <person name="Manako K."/>
            <person name="Bowen J."/>
            <person name="Foster T."/>
            <person name="Erridge Z."/>
            <person name="Tiffin H."/>
            <person name="Waite C."/>
            <person name="Davies K."/>
            <person name="Grierson E."/>
            <person name="Laing W."/>
            <person name="Kirk R."/>
            <person name="Chen X."/>
            <person name="Wood M."/>
            <person name="Montefiori M."/>
            <person name="Brummell D."/>
            <person name="Schwinn K."/>
            <person name="Catanach A."/>
            <person name="Fullerton C."/>
            <person name="Li D."/>
            <person name="Meiyalaghan S."/>
            <person name="Nieuwenhuizen N."/>
            <person name="Read N."/>
            <person name="Prakash R."/>
            <person name="Hunter D."/>
            <person name="Zhang H."/>
            <person name="Mckenzie M."/>
            <person name="Knabel M."/>
            <person name="Harris A."/>
            <person name="Allan A."/>
            <person name="Chen A."/>
            <person name="Janssen B."/>
            <person name="Plunkett B."/>
            <person name="Dwamena C."/>
            <person name="Voogd C."/>
            <person name="Leif D."/>
            <person name="Lafferty D."/>
            <person name="Souleyre E."/>
            <person name="Varkonyi-Gasic E."/>
            <person name="Gambi F."/>
            <person name="Hanley J."/>
            <person name="Yao J.-L."/>
            <person name="Cheung J."/>
            <person name="David K."/>
            <person name="Warren B."/>
            <person name="Marsh K."/>
            <person name="Snowden K."/>
            <person name="Lin-Wang K."/>
            <person name="Brian L."/>
            <person name="Martinez-Sanchez M."/>
            <person name="Wang M."/>
            <person name="Ileperuma N."/>
            <person name="Macnee N."/>
            <person name="Campin R."/>
            <person name="Mcatee P."/>
            <person name="Drummond R."/>
            <person name="Espley R."/>
            <person name="Ireland H."/>
            <person name="Wu R."/>
            <person name="Atkinson R."/>
            <person name="Karunairetnam S."/>
            <person name="Bulley S."/>
            <person name="Chunkath S."/>
            <person name="Hanley Z."/>
            <person name="Storey R."/>
            <person name="Thrimawithana A."/>
            <person name="Thomson S."/>
            <person name="David C."/>
            <person name="Testolin R."/>
        </authorList>
    </citation>
    <scope>NUCLEOTIDE SEQUENCE [LARGE SCALE GENOMIC DNA]</scope>
    <source>
        <strain evidence="5">cv. Red5</strain>
        <tissue evidence="4">Young leaf</tissue>
    </source>
</reference>
<dbReference type="OMA" id="SEQDMIP"/>
<dbReference type="FunCoup" id="A0A2R6RAR9">
    <property type="interactions" value="3400"/>
</dbReference>
<comment type="caution">
    <text evidence="4">The sequence shown here is derived from an EMBL/GenBank/DDBJ whole genome shotgun (WGS) entry which is preliminary data.</text>
</comment>
<dbReference type="InterPro" id="IPR022771">
    <property type="entry name" value="WAPL_C"/>
</dbReference>
<dbReference type="InParanoid" id="A0A2R6RAR9"/>
<dbReference type="Gramene" id="PSS24654">
    <property type="protein sequence ID" value="PSS24654"/>
    <property type="gene ID" value="CEY00_Acc09570"/>
</dbReference>
<dbReference type="Gene3D" id="1.25.10.10">
    <property type="entry name" value="Leucine-rich Repeat Variant"/>
    <property type="match status" value="2"/>
</dbReference>
<dbReference type="PANTHER" id="PTHR22100:SF13">
    <property type="entry name" value="WINGS APART-LIKE PROTEIN HOMOLOG"/>
    <property type="match status" value="1"/>
</dbReference>
<dbReference type="AlphaFoldDB" id="A0A2R6RAR9"/>
<name>A0A2R6RAR9_ACTCC</name>
<evidence type="ECO:0000313" key="5">
    <source>
        <dbReference type="Proteomes" id="UP000241394"/>
    </source>
</evidence>
<dbReference type="FunFam" id="1.25.10.10:FF:000519">
    <property type="entry name" value="WAPL (Wings apart-like protein regulation of heterochromatin) protein"/>
    <property type="match status" value="1"/>
</dbReference>
<dbReference type="PANTHER" id="PTHR22100">
    <property type="entry name" value="WINGS APART-LIKE PROTEIN HOMOLOG"/>
    <property type="match status" value="1"/>
</dbReference>
<dbReference type="InterPro" id="IPR016024">
    <property type="entry name" value="ARM-type_fold"/>
</dbReference>
<accession>A0A2R6RAR9</accession>
<evidence type="ECO:0000259" key="3">
    <source>
        <dbReference type="Pfam" id="PF07814"/>
    </source>
</evidence>
<dbReference type="Pfam" id="PF07814">
    <property type="entry name" value="WAPL"/>
    <property type="match status" value="1"/>
</dbReference>
<organism evidence="4 5">
    <name type="scientific">Actinidia chinensis var. chinensis</name>
    <name type="common">Chinese soft-hair kiwi</name>
    <dbReference type="NCBI Taxonomy" id="1590841"/>
    <lineage>
        <taxon>Eukaryota</taxon>
        <taxon>Viridiplantae</taxon>
        <taxon>Streptophyta</taxon>
        <taxon>Embryophyta</taxon>
        <taxon>Tracheophyta</taxon>
        <taxon>Spermatophyta</taxon>
        <taxon>Magnoliopsida</taxon>
        <taxon>eudicotyledons</taxon>
        <taxon>Gunneridae</taxon>
        <taxon>Pentapetalae</taxon>
        <taxon>asterids</taxon>
        <taxon>Ericales</taxon>
        <taxon>Actinidiaceae</taxon>
        <taxon>Actinidia</taxon>
    </lineage>
</organism>
<feature type="compositionally biased region" description="Basic residues" evidence="2">
    <location>
        <begin position="1"/>
        <end position="12"/>
    </location>
</feature>
<protein>
    <submittedName>
        <fullName evidence="4">Wings apart-like protein</fullName>
    </submittedName>
</protein>
<feature type="region of interest" description="Disordered" evidence="2">
    <location>
        <begin position="533"/>
        <end position="563"/>
    </location>
</feature>
<dbReference type="SUPFAM" id="SSF48371">
    <property type="entry name" value="ARM repeat"/>
    <property type="match status" value="1"/>
</dbReference>